<evidence type="ECO:0000313" key="2">
    <source>
        <dbReference type="EMBL" id="CAF4942013.1"/>
    </source>
</evidence>
<protein>
    <submittedName>
        <fullName evidence="4">Uncharacterized protein</fullName>
    </submittedName>
</protein>
<reference evidence="4" key="1">
    <citation type="submission" date="2021-02" db="EMBL/GenBank/DDBJ databases">
        <authorList>
            <person name="Nowell W R."/>
        </authorList>
    </citation>
    <scope>NUCLEOTIDE SEQUENCE</scope>
</reference>
<dbReference type="EMBL" id="CAJOBJ010260863">
    <property type="protein sequence ID" value="CAF5112499.1"/>
    <property type="molecule type" value="Genomic_DNA"/>
</dbReference>
<dbReference type="EMBL" id="CAJOBI010249006">
    <property type="protein sequence ID" value="CAF5100724.1"/>
    <property type="molecule type" value="Genomic_DNA"/>
</dbReference>
<evidence type="ECO:0000313" key="3">
    <source>
        <dbReference type="EMBL" id="CAF5100724.1"/>
    </source>
</evidence>
<feature type="non-terminal residue" evidence="4">
    <location>
        <position position="1"/>
    </location>
</feature>
<accession>A0A8S3FAY8</accession>
<dbReference type="EMBL" id="CAJOBH010182175">
    <property type="protein sequence ID" value="CAF4942013.1"/>
    <property type="molecule type" value="Genomic_DNA"/>
</dbReference>
<organism evidence="4 5">
    <name type="scientific">Rotaria magnacalcarata</name>
    <dbReference type="NCBI Taxonomy" id="392030"/>
    <lineage>
        <taxon>Eukaryota</taxon>
        <taxon>Metazoa</taxon>
        <taxon>Spiralia</taxon>
        <taxon>Gnathifera</taxon>
        <taxon>Rotifera</taxon>
        <taxon>Eurotatoria</taxon>
        <taxon>Bdelloidea</taxon>
        <taxon>Philodinida</taxon>
        <taxon>Philodinidae</taxon>
        <taxon>Rotaria</taxon>
    </lineage>
</organism>
<gene>
    <name evidence="1" type="ORF">BYL167_LOCUS44012</name>
    <name evidence="2" type="ORF">BYL167_LOCUS53690</name>
    <name evidence="4" type="ORF">GIL414_LOCUS63216</name>
    <name evidence="3" type="ORF">SMN809_LOCUS61666</name>
</gene>
<proteinExistence type="predicted"/>
<name>A0A8S3FAY8_9BILA</name>
<comment type="caution">
    <text evidence="4">The sequence shown here is derived from an EMBL/GenBank/DDBJ whole genome shotgun (WGS) entry which is preliminary data.</text>
</comment>
<dbReference type="EMBL" id="CAJOBH010118506">
    <property type="protein sequence ID" value="CAF4698818.1"/>
    <property type="molecule type" value="Genomic_DNA"/>
</dbReference>
<evidence type="ECO:0000313" key="4">
    <source>
        <dbReference type="EMBL" id="CAF5112499.1"/>
    </source>
</evidence>
<dbReference type="Proteomes" id="UP000681720">
    <property type="component" value="Unassembled WGS sequence"/>
</dbReference>
<evidence type="ECO:0000313" key="1">
    <source>
        <dbReference type="EMBL" id="CAF4698818.1"/>
    </source>
</evidence>
<dbReference type="Proteomes" id="UP000681967">
    <property type="component" value="Unassembled WGS sequence"/>
</dbReference>
<evidence type="ECO:0000313" key="5">
    <source>
        <dbReference type="Proteomes" id="UP000681720"/>
    </source>
</evidence>
<dbReference type="AlphaFoldDB" id="A0A8S3FAY8"/>
<sequence>RFSSYDIDHREHGNRRIHEKLTGTSLLRGAIFDPNENE</sequence>
<dbReference type="Proteomes" id="UP000676336">
    <property type="component" value="Unassembled WGS sequence"/>
</dbReference>